<reference evidence="2 3" key="1">
    <citation type="journal article" date="2012" name="Science">
        <title>The Paleozoic origin of enzymatic lignin decomposition reconstructed from 31 fungal genomes.</title>
        <authorList>
            <person name="Floudas D."/>
            <person name="Binder M."/>
            <person name="Riley R."/>
            <person name="Barry K."/>
            <person name="Blanchette R.A."/>
            <person name="Henrissat B."/>
            <person name="Martinez A.T."/>
            <person name="Otillar R."/>
            <person name="Spatafora J.W."/>
            <person name="Yadav J.S."/>
            <person name="Aerts A."/>
            <person name="Benoit I."/>
            <person name="Boyd A."/>
            <person name="Carlson A."/>
            <person name="Copeland A."/>
            <person name="Coutinho P.M."/>
            <person name="de Vries R.P."/>
            <person name="Ferreira P."/>
            <person name="Findley K."/>
            <person name="Foster B."/>
            <person name="Gaskell J."/>
            <person name="Glotzer D."/>
            <person name="Gorecki P."/>
            <person name="Heitman J."/>
            <person name="Hesse C."/>
            <person name="Hori C."/>
            <person name="Igarashi K."/>
            <person name="Jurgens J.A."/>
            <person name="Kallen N."/>
            <person name="Kersten P."/>
            <person name="Kohler A."/>
            <person name="Kuees U."/>
            <person name="Kumar T.K.A."/>
            <person name="Kuo A."/>
            <person name="LaButti K."/>
            <person name="Larrondo L.F."/>
            <person name="Lindquist E."/>
            <person name="Ling A."/>
            <person name="Lombard V."/>
            <person name="Lucas S."/>
            <person name="Lundell T."/>
            <person name="Martin R."/>
            <person name="McLaughlin D.J."/>
            <person name="Morgenstern I."/>
            <person name="Morin E."/>
            <person name="Murat C."/>
            <person name="Nagy L.G."/>
            <person name="Nolan M."/>
            <person name="Ohm R.A."/>
            <person name="Patyshakuliyeva A."/>
            <person name="Rokas A."/>
            <person name="Ruiz-Duenas F.J."/>
            <person name="Sabat G."/>
            <person name="Salamov A."/>
            <person name="Samejima M."/>
            <person name="Schmutz J."/>
            <person name="Slot J.C."/>
            <person name="St John F."/>
            <person name="Stenlid J."/>
            <person name="Sun H."/>
            <person name="Sun S."/>
            <person name="Syed K."/>
            <person name="Tsang A."/>
            <person name="Wiebenga A."/>
            <person name="Young D."/>
            <person name="Pisabarro A."/>
            <person name="Eastwood D.C."/>
            <person name="Martin F."/>
            <person name="Cullen D."/>
            <person name="Grigoriev I.V."/>
            <person name="Hibbett D.S."/>
        </authorList>
    </citation>
    <scope>NUCLEOTIDE SEQUENCE [LARGE SCALE GENOMIC DNA]</scope>
    <source>
        <strain evidence="2 3">ATCC 11539</strain>
    </source>
</reference>
<dbReference type="Proteomes" id="UP000030669">
    <property type="component" value="Unassembled WGS sequence"/>
</dbReference>
<name>S7QCM1_GLOTA</name>
<proteinExistence type="predicted"/>
<dbReference type="OMA" id="VYVCKWD"/>
<evidence type="ECO:0000313" key="2">
    <source>
        <dbReference type="EMBL" id="EPQ57097.1"/>
    </source>
</evidence>
<accession>S7QCM1</accession>
<dbReference type="EMBL" id="KB469299">
    <property type="protein sequence ID" value="EPQ57097.1"/>
    <property type="molecule type" value="Genomic_DNA"/>
</dbReference>
<keyword evidence="3" id="KW-1185">Reference proteome</keyword>
<feature type="compositionally biased region" description="Polar residues" evidence="1">
    <location>
        <begin position="118"/>
        <end position="131"/>
    </location>
</feature>
<gene>
    <name evidence="2" type="ORF">GLOTRDRAFT_137516</name>
</gene>
<feature type="region of interest" description="Disordered" evidence="1">
    <location>
        <begin position="101"/>
        <end position="131"/>
    </location>
</feature>
<dbReference type="KEGG" id="gtr:GLOTRDRAFT_137516"/>
<organism evidence="2 3">
    <name type="scientific">Gloeophyllum trabeum (strain ATCC 11539 / FP-39264 / Madison 617)</name>
    <name type="common">Brown rot fungus</name>
    <dbReference type="NCBI Taxonomy" id="670483"/>
    <lineage>
        <taxon>Eukaryota</taxon>
        <taxon>Fungi</taxon>
        <taxon>Dikarya</taxon>
        <taxon>Basidiomycota</taxon>
        <taxon>Agaricomycotina</taxon>
        <taxon>Agaricomycetes</taxon>
        <taxon>Gloeophyllales</taxon>
        <taxon>Gloeophyllaceae</taxon>
        <taxon>Gloeophyllum</taxon>
    </lineage>
</organism>
<dbReference type="OrthoDB" id="5582146at2759"/>
<dbReference type="GeneID" id="19303774"/>
<feature type="compositionally biased region" description="Basic residues" evidence="1">
    <location>
        <begin position="106"/>
        <end position="117"/>
    </location>
</feature>
<evidence type="ECO:0000313" key="3">
    <source>
        <dbReference type="Proteomes" id="UP000030669"/>
    </source>
</evidence>
<sequence length="562" mass="62016">MASPASPPGTSDYFPDLLARLRAAAPSLPLEPVVFQSLLLCLAAGDKNLILRTHEEDISVVQKIAVSILTAVFGYTTQKVKCKSRQPPGDFLRSLFLPQPSASASSRKKRSSSRKSHSTITSGSFLPRSSSNASELAASGSNVINPFADYNNYSNTPTTTSSSPLLSPVRVRDEQHSEFSFNTTPDTVRRRAKGRPPLAQALADSDSGIVPTPSTFALSTLPRAVVISGLEHVGVPAQRAFLQMLADKRLVIDEDGGEVWNLPTDFIVVYVCPWDERERPAIHNGLLDRFAMSANIALTSSIRESILSHHSRSRSDLNLPGTAARTGLMSSSELKYLRELAEDRTLVHLHPALSLYVADLFAATRHHPELDGTMLTRRAHIDVEDLVRAYRVIFGDSTGTDLIRLATLDELQGRHSHTRSRQLSASTRTENYESEIDDMTTVRVSWEWKEGDGGDDPDAPRKLRGGCHLEPNPDREDDPLDIEDQEQGDQEVMDISEVDVAKVVPRVVSHRVRVRDGPRDEVLGNVMFCAVGPPPTYKPPEEDLEWERRTVKDIIVEVLADV</sequence>
<dbReference type="eggNOG" id="ENOG502R11G">
    <property type="taxonomic scope" value="Eukaryota"/>
</dbReference>
<dbReference type="RefSeq" id="XP_007864247.1">
    <property type="nucleotide sequence ID" value="XM_007866056.1"/>
</dbReference>
<protein>
    <submittedName>
        <fullName evidence="2">Uncharacterized protein</fullName>
    </submittedName>
</protein>
<dbReference type="AlphaFoldDB" id="S7QCM1"/>
<feature type="region of interest" description="Disordered" evidence="1">
    <location>
        <begin position="448"/>
        <end position="480"/>
    </location>
</feature>
<dbReference type="HOGENOM" id="CLU_023002_0_0_1"/>
<evidence type="ECO:0000256" key="1">
    <source>
        <dbReference type="SAM" id="MobiDB-lite"/>
    </source>
</evidence>